<organism evidence="1 2">
    <name type="scientific">Popillia japonica</name>
    <name type="common">Japanese beetle</name>
    <dbReference type="NCBI Taxonomy" id="7064"/>
    <lineage>
        <taxon>Eukaryota</taxon>
        <taxon>Metazoa</taxon>
        <taxon>Ecdysozoa</taxon>
        <taxon>Arthropoda</taxon>
        <taxon>Hexapoda</taxon>
        <taxon>Insecta</taxon>
        <taxon>Pterygota</taxon>
        <taxon>Neoptera</taxon>
        <taxon>Endopterygota</taxon>
        <taxon>Coleoptera</taxon>
        <taxon>Polyphaga</taxon>
        <taxon>Scarabaeiformia</taxon>
        <taxon>Scarabaeidae</taxon>
        <taxon>Rutelinae</taxon>
        <taxon>Popillia</taxon>
    </lineage>
</organism>
<comment type="caution">
    <text evidence="1">The sequence shown here is derived from an EMBL/GenBank/DDBJ whole genome shotgun (WGS) entry which is preliminary data.</text>
</comment>
<dbReference type="AlphaFoldDB" id="A0AAW1K0A2"/>
<gene>
    <name evidence="1" type="ORF">QE152_g25494</name>
</gene>
<dbReference type="EMBL" id="JASPKY010000281">
    <property type="protein sequence ID" value="KAK9711362.1"/>
    <property type="molecule type" value="Genomic_DNA"/>
</dbReference>
<evidence type="ECO:0000313" key="2">
    <source>
        <dbReference type="Proteomes" id="UP001458880"/>
    </source>
</evidence>
<protein>
    <submittedName>
        <fullName evidence="1">Uncharacterized protein</fullName>
    </submittedName>
</protein>
<keyword evidence="2" id="KW-1185">Reference proteome</keyword>
<dbReference type="Proteomes" id="UP001458880">
    <property type="component" value="Unassembled WGS sequence"/>
</dbReference>
<proteinExistence type="predicted"/>
<evidence type="ECO:0000313" key="1">
    <source>
        <dbReference type="EMBL" id="KAK9711362.1"/>
    </source>
</evidence>
<reference evidence="1 2" key="1">
    <citation type="journal article" date="2024" name="BMC Genomics">
        <title>De novo assembly and annotation of Popillia japonica's genome with initial clues to its potential as an invasive pest.</title>
        <authorList>
            <person name="Cucini C."/>
            <person name="Boschi S."/>
            <person name="Funari R."/>
            <person name="Cardaioli E."/>
            <person name="Iannotti N."/>
            <person name="Marturano G."/>
            <person name="Paoli F."/>
            <person name="Bruttini M."/>
            <person name="Carapelli A."/>
            <person name="Frati F."/>
            <person name="Nardi F."/>
        </authorList>
    </citation>
    <scope>NUCLEOTIDE SEQUENCE [LARGE SCALE GENOMIC DNA]</scope>
    <source>
        <strain evidence="1">DMR45628</strain>
    </source>
</reference>
<sequence>MYDVCVLACLGDGSREIRVRDHRNVSRREYTHGVDAILTLLNVRSYTVAIPPLMFCPAGVYTRKLHVYTAKTAARKSTATSVSLVAFANLHLDLIDDYGLQIQILQKVICAFIISYLNVDRYRQCEGSGKRGGGNERK</sequence>
<name>A0AAW1K0A2_POPJA</name>
<accession>A0AAW1K0A2</accession>